<evidence type="ECO:0000313" key="12">
    <source>
        <dbReference type="Proteomes" id="UP000009183"/>
    </source>
</evidence>
<keyword evidence="5" id="KW-0175">Coiled coil</keyword>
<evidence type="ECO:0000259" key="10">
    <source>
        <dbReference type="PROSITE" id="PS50067"/>
    </source>
</evidence>
<evidence type="ECO:0000256" key="5">
    <source>
        <dbReference type="ARBA" id="ARBA00023054"/>
    </source>
</evidence>
<accession>F6HKV2</accession>
<keyword evidence="4 7" id="KW-0067">ATP-binding</keyword>
<evidence type="ECO:0000256" key="7">
    <source>
        <dbReference type="PROSITE-ProRule" id="PRU00283"/>
    </source>
</evidence>
<dbReference type="eggNOG" id="KOG0239">
    <property type="taxonomic scope" value="Eukaryota"/>
</dbReference>
<keyword evidence="12" id="KW-1185">Reference proteome</keyword>
<comment type="similarity">
    <text evidence="1">Belongs to the TRAFAC class myosin-kinesin ATPase superfamily. Kinesin family. KIN-14 subfamily.</text>
</comment>
<dbReference type="FunFam" id="1.10.418.10:FF:000073">
    <property type="entry name" value="Kinesin-like protein KIN-14L"/>
    <property type="match status" value="1"/>
</dbReference>
<dbReference type="EMBL" id="FN595991">
    <property type="protein sequence ID" value="CCB55109.1"/>
    <property type="molecule type" value="Genomic_DNA"/>
</dbReference>
<dbReference type="Gene3D" id="3.40.850.10">
    <property type="entry name" value="Kinesin motor domain"/>
    <property type="match status" value="1"/>
</dbReference>
<feature type="compositionally biased region" description="Polar residues" evidence="8">
    <location>
        <begin position="858"/>
        <end position="873"/>
    </location>
</feature>
<feature type="binding site" evidence="7">
    <location>
        <begin position="416"/>
        <end position="423"/>
    </location>
    <ligand>
        <name>ATP</name>
        <dbReference type="ChEBI" id="CHEBI:30616"/>
    </ligand>
</feature>
<dbReference type="InterPro" id="IPR001715">
    <property type="entry name" value="CH_dom"/>
</dbReference>
<gene>
    <name evidence="11" type="ordered locus">VIT_08s0007g08800</name>
</gene>
<dbReference type="ExpressionAtlas" id="F6HKV2">
    <property type="expression patterns" value="baseline and differential"/>
</dbReference>
<dbReference type="PANTHER" id="PTHR47972:SF4">
    <property type="entry name" value="KINESIN-LIKE PROTEIN KIN-14L"/>
    <property type="match status" value="1"/>
</dbReference>
<dbReference type="GO" id="GO:0015630">
    <property type="term" value="C:microtubule cytoskeleton"/>
    <property type="evidence" value="ECO:0000318"/>
    <property type="project" value="GO_Central"/>
</dbReference>
<dbReference type="STRING" id="29760.F6HKV2"/>
<dbReference type="SMART" id="SM00033">
    <property type="entry name" value="CH"/>
    <property type="match status" value="1"/>
</dbReference>
<feature type="compositionally biased region" description="Basic and acidic residues" evidence="8">
    <location>
        <begin position="705"/>
        <end position="722"/>
    </location>
</feature>
<name>F6HKV2_VITVI</name>
<dbReference type="PRINTS" id="PR00380">
    <property type="entry name" value="KINESINHEAVY"/>
</dbReference>
<feature type="region of interest" description="Disordered" evidence="8">
    <location>
        <begin position="858"/>
        <end position="881"/>
    </location>
</feature>
<dbReference type="InterPro" id="IPR001752">
    <property type="entry name" value="Kinesin_motor_dom"/>
</dbReference>
<dbReference type="InterPro" id="IPR036872">
    <property type="entry name" value="CH_dom_sf"/>
</dbReference>
<evidence type="ECO:0000256" key="3">
    <source>
        <dbReference type="ARBA" id="ARBA00022741"/>
    </source>
</evidence>
<proteinExistence type="inferred from homology"/>
<dbReference type="CDD" id="cd21203">
    <property type="entry name" value="CH_AtKIN14-like"/>
    <property type="match status" value="1"/>
</dbReference>
<dbReference type="GO" id="GO:0005874">
    <property type="term" value="C:microtubule"/>
    <property type="evidence" value="ECO:0007669"/>
    <property type="project" value="UniProtKB-KW"/>
</dbReference>
<sequence>MEGSATTHDMNLASRKAEEAAWRRFQAAGWLETLVGPIGVSTHPSEREFVSCLRNGLILCNAINKIHPGSVPKIVENHSSSQSLTWESQPLPAYQYFENVRNFLVAVEELKLPAFEASDLERDTLEAGSAAKVVDCILVLKSYHEWKQMGGGNGYYKHVRSPMVVHSANRVNSTASAANPSDSCRRLDMSVTPPLDGEARKLEDLIVSVFAECMVDVKENIDDNLLDSFRSGNRVINHFNDIYKMKPIFKDLLQEGSDSNVHSKSTPLENSSTDLKALLSRTKREFKGLESQLQNDLKQLGNVVQEMSAAAVGYQRVVKENRNLYNMVQDLKGNIRVYCRIRPAFSVGARSTIDFIGEDGSLVIVDPLKRQRDGRRVFQFDRVFDPTATQDAVFKDTQPLIRSVMDGYNVCIFAYGQTGSGKTYTMCGPSGGSTKDMGINYLALNDLFQMSNKRKDIITYDIYVQMVEIYNEQVRDLLAEDSSTTKYPFLMAIRSCTSENGLSLPDATVHSVKSTADVLNLMKLGELNRHVSSTAINNRSSRSHSVLTIHVHGNDLSGSILRSCLHLVDLAGSERVDKSEVTGDRLKEAQYINKSLSCLGDVITALAQKNSHIPYRNSKLTLLLQDSLGGHAKTLMFAHLSPEDDSFGETISTLKFAQRVSTVELGTARLNKESSKVMELKEQIENLKKALSNKEGHSIIPSKVNEPRPPSEKPKGMIDRTPPRPRRLSIENCSSLKKEKAMHPEEKKGSKTPSIRTRARRLSLEGSNQGKKDHLLVKMSEDVSKLQPLEAFGHFSTGSSMMEEEVFNYQKAPKSPVSSTYKSRVAKAASRTQVAPFQLTKTPEPDRKEVQTMMQSDLSVSKDSQIPSFISSGNGKGSQIRKSLRTIGKLINGSEKRNQQKLMEARTPIKGSNNAEGGRSPLTANARAMRRQSLTGIQTSGPWRSSVIGKSSDSCSNETRNA</sequence>
<evidence type="ECO:0000313" key="11">
    <source>
        <dbReference type="EMBL" id="CCB55109.1"/>
    </source>
</evidence>
<reference evidence="12" key="1">
    <citation type="journal article" date="2007" name="Nature">
        <title>The grapevine genome sequence suggests ancestral hexaploidization in major angiosperm phyla.</title>
        <authorList>
            <consortium name="The French-Italian Public Consortium for Grapevine Genome Characterization."/>
            <person name="Jaillon O."/>
            <person name="Aury J.-M."/>
            <person name="Noel B."/>
            <person name="Policriti A."/>
            <person name="Clepet C."/>
            <person name="Casagrande A."/>
            <person name="Choisne N."/>
            <person name="Aubourg S."/>
            <person name="Vitulo N."/>
            <person name="Jubin C."/>
            <person name="Vezzi A."/>
            <person name="Legeai F."/>
            <person name="Hugueney P."/>
            <person name="Dasilva C."/>
            <person name="Horner D."/>
            <person name="Mica E."/>
            <person name="Jublot D."/>
            <person name="Poulain J."/>
            <person name="Bruyere C."/>
            <person name="Billault A."/>
            <person name="Segurens B."/>
            <person name="Gouyvenoux M."/>
            <person name="Ugarte E."/>
            <person name="Cattonaro F."/>
            <person name="Anthouard V."/>
            <person name="Vico V."/>
            <person name="Del Fabbro C."/>
            <person name="Alaux M."/>
            <person name="Di Gaspero G."/>
            <person name="Dumas V."/>
            <person name="Felice N."/>
            <person name="Paillard S."/>
            <person name="Juman I."/>
            <person name="Moroldo M."/>
            <person name="Scalabrin S."/>
            <person name="Canaguier A."/>
            <person name="Le Clainche I."/>
            <person name="Malacrida G."/>
            <person name="Durand E."/>
            <person name="Pesole G."/>
            <person name="Laucou V."/>
            <person name="Chatelet P."/>
            <person name="Merdinoglu D."/>
            <person name="Delledonne M."/>
            <person name="Pezzotti M."/>
            <person name="Lecharny A."/>
            <person name="Scarpelli C."/>
            <person name="Artiguenave F."/>
            <person name="Pe M.E."/>
            <person name="Valle G."/>
            <person name="Morgante M."/>
            <person name="Caboche M."/>
            <person name="Adam-Blondon A.-F."/>
            <person name="Weissenbach J."/>
            <person name="Quetier F."/>
            <person name="Wincker P."/>
        </authorList>
    </citation>
    <scope>NUCLEOTIDE SEQUENCE [LARGE SCALE GENOMIC DNA]</scope>
    <source>
        <strain evidence="12">cv. Pinot noir / PN40024</strain>
    </source>
</reference>
<dbReference type="Pfam" id="PF00225">
    <property type="entry name" value="Kinesin"/>
    <property type="match status" value="1"/>
</dbReference>
<dbReference type="Proteomes" id="UP000009183">
    <property type="component" value="Chromosome 8"/>
</dbReference>
<evidence type="ECO:0000256" key="4">
    <source>
        <dbReference type="ARBA" id="ARBA00022840"/>
    </source>
</evidence>
<dbReference type="FunFam" id="3.40.850.10:FF:000103">
    <property type="entry name" value="Kinesin-like protein KIN-14A"/>
    <property type="match status" value="1"/>
</dbReference>
<dbReference type="SMR" id="F6HKV2"/>
<dbReference type="AlphaFoldDB" id="F6HKV2"/>
<dbReference type="GO" id="GO:0005524">
    <property type="term" value="F:ATP binding"/>
    <property type="evidence" value="ECO:0007669"/>
    <property type="project" value="UniProtKB-UniRule"/>
</dbReference>
<organism evidence="11 12">
    <name type="scientific">Vitis vinifera</name>
    <name type="common">Grape</name>
    <dbReference type="NCBI Taxonomy" id="29760"/>
    <lineage>
        <taxon>Eukaryota</taxon>
        <taxon>Viridiplantae</taxon>
        <taxon>Streptophyta</taxon>
        <taxon>Embryophyta</taxon>
        <taxon>Tracheophyta</taxon>
        <taxon>Spermatophyta</taxon>
        <taxon>Magnoliopsida</taxon>
        <taxon>eudicotyledons</taxon>
        <taxon>Gunneridae</taxon>
        <taxon>Pentapetalae</taxon>
        <taxon>rosids</taxon>
        <taxon>Vitales</taxon>
        <taxon>Vitaceae</taxon>
        <taxon>Viteae</taxon>
        <taxon>Vitis</taxon>
    </lineage>
</organism>
<dbReference type="PROSITE" id="PS50067">
    <property type="entry name" value="KINESIN_MOTOR_2"/>
    <property type="match status" value="1"/>
</dbReference>
<evidence type="ECO:0000256" key="2">
    <source>
        <dbReference type="ARBA" id="ARBA00022701"/>
    </source>
</evidence>
<feature type="domain" description="Kinesin motor" evidence="10">
    <location>
        <begin position="334"/>
        <end position="663"/>
    </location>
</feature>
<dbReference type="GO" id="GO:0003777">
    <property type="term" value="F:microtubule motor activity"/>
    <property type="evidence" value="ECO:0007669"/>
    <property type="project" value="InterPro"/>
</dbReference>
<dbReference type="PROSITE" id="PS50021">
    <property type="entry name" value="CH"/>
    <property type="match status" value="1"/>
</dbReference>
<evidence type="ECO:0000256" key="8">
    <source>
        <dbReference type="SAM" id="MobiDB-lite"/>
    </source>
</evidence>
<evidence type="ECO:0008006" key="13">
    <source>
        <dbReference type="Google" id="ProtNLM"/>
    </source>
</evidence>
<dbReference type="SUPFAM" id="SSF47576">
    <property type="entry name" value="Calponin-homology domain, CH-domain"/>
    <property type="match status" value="1"/>
</dbReference>
<dbReference type="InterPro" id="IPR036961">
    <property type="entry name" value="Kinesin_motor_dom_sf"/>
</dbReference>
<dbReference type="InterPro" id="IPR027640">
    <property type="entry name" value="Kinesin-like_fam"/>
</dbReference>
<keyword evidence="2" id="KW-0493">Microtubule</keyword>
<evidence type="ECO:0000259" key="9">
    <source>
        <dbReference type="PROSITE" id="PS50021"/>
    </source>
</evidence>
<dbReference type="InParanoid" id="F6HKV2"/>
<dbReference type="PANTHER" id="PTHR47972">
    <property type="entry name" value="KINESIN-LIKE PROTEIN KLP-3"/>
    <property type="match status" value="1"/>
</dbReference>
<dbReference type="PaxDb" id="29760-VIT_08s0007g08800.t01"/>
<feature type="domain" description="Calponin-homology (CH)" evidence="9">
    <location>
        <begin position="21"/>
        <end position="145"/>
    </location>
</feature>
<feature type="region of interest" description="Disordered" evidence="8">
    <location>
        <begin position="693"/>
        <end position="768"/>
    </location>
</feature>
<dbReference type="SUPFAM" id="SSF52540">
    <property type="entry name" value="P-loop containing nucleoside triphosphate hydrolases"/>
    <property type="match status" value="1"/>
</dbReference>
<dbReference type="Gene3D" id="1.10.418.10">
    <property type="entry name" value="Calponin-like domain"/>
    <property type="match status" value="1"/>
</dbReference>
<keyword evidence="3 7" id="KW-0547">Nucleotide-binding</keyword>
<feature type="region of interest" description="Disordered" evidence="8">
    <location>
        <begin position="935"/>
        <end position="962"/>
    </location>
</feature>
<dbReference type="HOGENOM" id="CLU_001485_8_0_1"/>
<evidence type="ECO:0000256" key="1">
    <source>
        <dbReference type="ARBA" id="ARBA00010899"/>
    </source>
</evidence>
<dbReference type="Pfam" id="PF00307">
    <property type="entry name" value="CH"/>
    <property type="match status" value="1"/>
</dbReference>
<keyword evidence="6 7" id="KW-0505">Motor protein</keyword>
<dbReference type="GO" id="GO:0008017">
    <property type="term" value="F:microtubule binding"/>
    <property type="evidence" value="ECO:0000318"/>
    <property type="project" value="GO_Central"/>
</dbReference>
<evidence type="ECO:0000256" key="6">
    <source>
        <dbReference type="ARBA" id="ARBA00023175"/>
    </source>
</evidence>
<dbReference type="GO" id="GO:0007018">
    <property type="term" value="P:microtubule-based movement"/>
    <property type="evidence" value="ECO:0007669"/>
    <property type="project" value="InterPro"/>
</dbReference>
<feature type="compositionally biased region" description="Basic and acidic residues" evidence="8">
    <location>
        <begin position="736"/>
        <end position="749"/>
    </location>
</feature>
<protein>
    <recommendedName>
        <fullName evidence="13">Kinesin-like protein KIN-14L</fullName>
    </recommendedName>
</protein>
<dbReference type="InterPro" id="IPR027417">
    <property type="entry name" value="P-loop_NTPase"/>
</dbReference>
<dbReference type="FunCoup" id="F6HKV2">
    <property type="interactions" value="5"/>
</dbReference>
<dbReference type="SMART" id="SM00129">
    <property type="entry name" value="KISc"/>
    <property type="match status" value="1"/>
</dbReference>
<dbReference type="GO" id="GO:0007017">
    <property type="term" value="P:microtubule-based process"/>
    <property type="evidence" value="ECO:0000318"/>
    <property type="project" value="GO_Central"/>
</dbReference>